<evidence type="ECO:0000256" key="1">
    <source>
        <dbReference type="SAM" id="SignalP"/>
    </source>
</evidence>
<protein>
    <recommendedName>
        <fullName evidence="3">Carboxypeptidase inhibitor</fullName>
    </recommendedName>
</protein>
<evidence type="ECO:0008006" key="3">
    <source>
        <dbReference type="Google" id="ProtNLM"/>
    </source>
</evidence>
<name>A0A224Y646_9ACAR</name>
<proteinExistence type="predicted"/>
<accession>A0A224Y646</accession>
<dbReference type="EMBL" id="GFPF01001890">
    <property type="protein sequence ID" value="MAA13036.1"/>
    <property type="molecule type" value="Transcribed_RNA"/>
</dbReference>
<evidence type="ECO:0000313" key="2">
    <source>
        <dbReference type="EMBL" id="MAA13036.1"/>
    </source>
</evidence>
<organism evidence="2">
    <name type="scientific">Rhipicephalus zambeziensis</name>
    <dbReference type="NCBI Taxonomy" id="60191"/>
    <lineage>
        <taxon>Eukaryota</taxon>
        <taxon>Metazoa</taxon>
        <taxon>Ecdysozoa</taxon>
        <taxon>Arthropoda</taxon>
        <taxon>Chelicerata</taxon>
        <taxon>Arachnida</taxon>
        <taxon>Acari</taxon>
        <taxon>Parasitiformes</taxon>
        <taxon>Ixodida</taxon>
        <taxon>Ixodoidea</taxon>
        <taxon>Ixodidae</taxon>
        <taxon>Rhipicephalinae</taxon>
        <taxon>Rhipicephalus</taxon>
        <taxon>Rhipicephalus</taxon>
    </lineage>
</organism>
<dbReference type="AlphaFoldDB" id="A0A224Y646"/>
<reference evidence="2" key="1">
    <citation type="journal article" date="2017" name="Parasit. Vectors">
        <title>Sialotranscriptomics of Rhipicephalus zambeziensis reveals intricate expression profiles of secretory proteins and suggests tight temporal transcriptional regulation during blood-feeding.</title>
        <authorList>
            <person name="de Castro M.H."/>
            <person name="de Klerk D."/>
            <person name="Pienaar R."/>
            <person name="Rees D.J.G."/>
            <person name="Mans B.J."/>
        </authorList>
    </citation>
    <scope>NUCLEOTIDE SEQUENCE</scope>
    <source>
        <tissue evidence="2">Salivary glands</tissue>
    </source>
</reference>
<sequence length="99" mass="11224">MCVLGPFPVLILLLTTILPVHSFRQGFGRSFSVRIKRPCPQGSRNGSHRCSFRKHATCETVGGYCLQKCPWFKTHKTNFSCIGQLKCCVSTKQRLSHLR</sequence>
<feature type="chain" id="PRO_5012601204" description="Carboxypeptidase inhibitor" evidence="1">
    <location>
        <begin position="23"/>
        <end position="99"/>
    </location>
</feature>
<feature type="signal peptide" evidence="1">
    <location>
        <begin position="1"/>
        <end position="22"/>
    </location>
</feature>
<keyword evidence="1" id="KW-0732">Signal</keyword>